<accession>A0A1M6C7X9</accession>
<feature type="domain" description="DUF4189" evidence="3">
    <location>
        <begin position="186"/>
        <end position="293"/>
    </location>
</feature>
<name>A0A1M6C7X9_9PROT</name>
<feature type="region of interest" description="Disordered" evidence="1">
    <location>
        <begin position="86"/>
        <end position="139"/>
    </location>
</feature>
<reference evidence="4 5" key="1">
    <citation type="submission" date="2016-11" db="EMBL/GenBank/DDBJ databases">
        <authorList>
            <person name="Jaros S."/>
            <person name="Januszkiewicz K."/>
            <person name="Wedrychowicz H."/>
        </authorList>
    </citation>
    <scope>NUCLEOTIDE SEQUENCE [LARGE SCALE GENOMIC DNA]</scope>
    <source>
        <strain evidence="4 5">DSM 14916</strain>
    </source>
</reference>
<keyword evidence="2" id="KW-0732">Signal</keyword>
<keyword evidence="5" id="KW-1185">Reference proteome</keyword>
<organism evidence="4 5">
    <name type="scientific">Muricoccus roseus</name>
    <dbReference type="NCBI Taxonomy" id="198092"/>
    <lineage>
        <taxon>Bacteria</taxon>
        <taxon>Pseudomonadati</taxon>
        <taxon>Pseudomonadota</taxon>
        <taxon>Alphaproteobacteria</taxon>
        <taxon>Acetobacterales</taxon>
        <taxon>Roseomonadaceae</taxon>
        <taxon>Muricoccus</taxon>
    </lineage>
</organism>
<evidence type="ECO:0000313" key="5">
    <source>
        <dbReference type="Proteomes" id="UP000184387"/>
    </source>
</evidence>
<feature type="signal peptide" evidence="2">
    <location>
        <begin position="1"/>
        <end position="26"/>
    </location>
</feature>
<sequence length="295" mass="29724">MHGTLSRLAARAGLPTLALLAASALAAPAEAQSDSQQCRIECAAPFAERAQNTISIQTCLVRCAARSAALGAANVTGTMVMPTPLTPWTAPPGTRRPPQGLAAAPRGTERQANARQRSPAKRNPGANLASAQLAPASTPASPAAPSVFGSFIADQAAVPAAVPEAAIPAPRAPDSGRGTFGAIYAARTPSRAYGLSVGAGDRGVAHRAAESACHEGKGNACRLVGEFSARCGAVAHALRSNGAVVVTAHSSTYTVMAAVSGTGQTREEAERQAMAACAQRGRGLLCQVTEARCAG</sequence>
<protein>
    <recommendedName>
        <fullName evidence="3">DUF4189 domain-containing protein</fullName>
    </recommendedName>
</protein>
<dbReference type="Proteomes" id="UP000184387">
    <property type="component" value="Unassembled WGS sequence"/>
</dbReference>
<feature type="chain" id="PRO_5011957545" description="DUF4189 domain-containing protein" evidence="2">
    <location>
        <begin position="27"/>
        <end position="295"/>
    </location>
</feature>
<dbReference type="Pfam" id="PF13827">
    <property type="entry name" value="DUF4189"/>
    <property type="match status" value="1"/>
</dbReference>
<evidence type="ECO:0000256" key="1">
    <source>
        <dbReference type="SAM" id="MobiDB-lite"/>
    </source>
</evidence>
<dbReference type="AlphaFoldDB" id="A0A1M6C7X9"/>
<feature type="compositionally biased region" description="Low complexity" evidence="1">
    <location>
        <begin position="129"/>
        <end position="139"/>
    </location>
</feature>
<dbReference type="STRING" id="198092.SAMN02745194_00619"/>
<proteinExistence type="predicted"/>
<evidence type="ECO:0000313" key="4">
    <source>
        <dbReference type="EMBL" id="SHI57137.1"/>
    </source>
</evidence>
<gene>
    <name evidence="4" type="ORF">SAMN02745194_00619</name>
</gene>
<dbReference type="InterPro" id="IPR025240">
    <property type="entry name" value="DUF4189"/>
</dbReference>
<dbReference type="EMBL" id="FQZF01000003">
    <property type="protein sequence ID" value="SHI57137.1"/>
    <property type="molecule type" value="Genomic_DNA"/>
</dbReference>
<evidence type="ECO:0000259" key="3">
    <source>
        <dbReference type="Pfam" id="PF13827"/>
    </source>
</evidence>
<evidence type="ECO:0000256" key="2">
    <source>
        <dbReference type="SAM" id="SignalP"/>
    </source>
</evidence>